<dbReference type="AlphaFoldDB" id="A0A7Y3RMN8"/>
<reference evidence="3 4" key="1">
    <citation type="submission" date="2020-05" db="EMBL/GenBank/DDBJ databases">
        <title>Parvularcula mediterraneae sp. nov., isolated from polypropylene straw from shallow seawater of the seashore of Laganas in Zakynthos island, Greece.</title>
        <authorList>
            <person name="Szabo I."/>
            <person name="Al-Omari J."/>
            <person name="Rado J."/>
            <person name="Szerdahelyi G.S."/>
        </authorList>
    </citation>
    <scope>NUCLEOTIDE SEQUENCE [LARGE SCALE GENOMIC DNA]</scope>
    <source>
        <strain evidence="3 4">ZS-1/3</strain>
    </source>
</reference>
<comment type="similarity">
    <text evidence="1">Belongs to the 4-hydroxybenzoyl-CoA thioesterase family.</text>
</comment>
<evidence type="ECO:0000313" key="4">
    <source>
        <dbReference type="Proteomes" id="UP000536835"/>
    </source>
</evidence>
<dbReference type="RefSeq" id="WP_173199820.1">
    <property type="nucleotide sequence ID" value="NZ_JABFCX010000003.1"/>
</dbReference>
<proteinExistence type="inferred from homology"/>
<dbReference type="PANTHER" id="PTHR31793">
    <property type="entry name" value="4-HYDROXYBENZOYL-COA THIOESTERASE FAMILY MEMBER"/>
    <property type="match status" value="1"/>
</dbReference>
<dbReference type="PANTHER" id="PTHR31793:SF27">
    <property type="entry name" value="NOVEL THIOESTERASE SUPERFAMILY DOMAIN AND SAPOSIN A-TYPE DOMAIN CONTAINING PROTEIN (0610012H03RIK)"/>
    <property type="match status" value="1"/>
</dbReference>
<dbReference type="InterPro" id="IPR050563">
    <property type="entry name" value="4-hydroxybenzoyl-CoA_TE"/>
</dbReference>
<evidence type="ECO:0000256" key="2">
    <source>
        <dbReference type="ARBA" id="ARBA00022801"/>
    </source>
</evidence>
<dbReference type="EMBL" id="JABFCX010000003">
    <property type="protein sequence ID" value="NNU16906.1"/>
    <property type="molecule type" value="Genomic_DNA"/>
</dbReference>
<keyword evidence="2" id="KW-0378">Hydrolase</keyword>
<dbReference type="CDD" id="cd00586">
    <property type="entry name" value="4HBT"/>
    <property type="match status" value="1"/>
</dbReference>
<dbReference type="Gene3D" id="3.10.129.10">
    <property type="entry name" value="Hotdog Thioesterase"/>
    <property type="match status" value="1"/>
</dbReference>
<dbReference type="Proteomes" id="UP000536835">
    <property type="component" value="Unassembled WGS sequence"/>
</dbReference>
<name>A0A7Y3RMN8_9PROT</name>
<dbReference type="GO" id="GO:0047617">
    <property type="term" value="F:fatty acyl-CoA hydrolase activity"/>
    <property type="evidence" value="ECO:0007669"/>
    <property type="project" value="TreeGrafter"/>
</dbReference>
<dbReference type="SUPFAM" id="SSF54637">
    <property type="entry name" value="Thioesterase/thiol ester dehydrase-isomerase"/>
    <property type="match status" value="1"/>
</dbReference>
<accession>A0A7Y3RMN8</accession>
<keyword evidence="4" id="KW-1185">Reference proteome</keyword>
<organism evidence="3 4">
    <name type="scientific">Parvularcula mediterranea</name>
    <dbReference type="NCBI Taxonomy" id="2732508"/>
    <lineage>
        <taxon>Bacteria</taxon>
        <taxon>Pseudomonadati</taxon>
        <taxon>Pseudomonadota</taxon>
        <taxon>Alphaproteobacteria</taxon>
        <taxon>Parvularculales</taxon>
        <taxon>Parvularculaceae</taxon>
        <taxon>Parvularcula</taxon>
    </lineage>
</organism>
<evidence type="ECO:0000256" key="1">
    <source>
        <dbReference type="ARBA" id="ARBA00005953"/>
    </source>
</evidence>
<comment type="caution">
    <text evidence="3">The sequence shown here is derived from an EMBL/GenBank/DDBJ whole genome shotgun (WGS) entry which is preliminary data.</text>
</comment>
<dbReference type="InterPro" id="IPR029069">
    <property type="entry name" value="HotDog_dom_sf"/>
</dbReference>
<sequence length="149" mass="16618">MASEDIPEPEGPLIGCNSFETACLSSRIAQAEDIDELGHVNNAVYVRWVQDAAVGHWFAVAPDDVASAHVWVAGRHEIDYRGEVKEGDEVEIRTWLGEVKGAQFARHTDIRIKGSKRPAAEALTWWVLVDAEKRRPRRVNAEMLALFGL</sequence>
<dbReference type="Pfam" id="PF13279">
    <property type="entry name" value="4HBT_2"/>
    <property type="match status" value="1"/>
</dbReference>
<gene>
    <name evidence="3" type="ORF">HK107_11310</name>
</gene>
<protein>
    <submittedName>
        <fullName evidence="3">Acyl-CoA thioesterase</fullName>
    </submittedName>
</protein>
<evidence type="ECO:0000313" key="3">
    <source>
        <dbReference type="EMBL" id="NNU16906.1"/>
    </source>
</evidence>